<dbReference type="eggNOG" id="ENOG50332WB">
    <property type="taxonomic scope" value="Bacteria"/>
</dbReference>
<dbReference type="AlphaFoldDB" id="K0KAL5"/>
<dbReference type="PATRIC" id="fig|1179773.3.peg.6449"/>
<evidence type="ECO:0000256" key="1">
    <source>
        <dbReference type="SAM" id="MobiDB-lite"/>
    </source>
</evidence>
<dbReference type="KEGG" id="sesp:BN6_64000"/>
<reference evidence="2 3" key="1">
    <citation type="journal article" date="2012" name="BMC Genomics">
        <title>Complete genome sequence of Saccharothrix espanaensis DSM 44229T and comparison to the other completely sequenced Pseudonocardiaceae.</title>
        <authorList>
            <person name="Strobel T."/>
            <person name="Al-Dilaimi A."/>
            <person name="Blom J."/>
            <person name="Gessner A."/>
            <person name="Kalinowski J."/>
            <person name="Luzhetska M."/>
            <person name="Puhler A."/>
            <person name="Szczepanowski R."/>
            <person name="Bechthold A."/>
            <person name="Ruckert C."/>
        </authorList>
    </citation>
    <scope>NUCLEOTIDE SEQUENCE [LARGE SCALE GENOMIC DNA]</scope>
    <source>
        <strain evidence="3">ATCC 51144 / DSM 44229 / JCM 9112 / NBRC 15066 / NRRL 15764</strain>
    </source>
</reference>
<dbReference type="STRING" id="1179773.BN6_64000"/>
<protein>
    <submittedName>
        <fullName evidence="2">Uncharacterized protein</fullName>
    </submittedName>
</protein>
<evidence type="ECO:0000313" key="2">
    <source>
        <dbReference type="EMBL" id="CCH33643.1"/>
    </source>
</evidence>
<feature type="region of interest" description="Disordered" evidence="1">
    <location>
        <begin position="1"/>
        <end position="24"/>
    </location>
</feature>
<gene>
    <name evidence="2" type="ordered locus">BN6_64000</name>
</gene>
<sequence length="346" mass="37051">MRRRHPAHLIRTPGPHRTPERAGGSSVELYEEAAEHLGPEFDTTRHACRAAVVKSPALHYLAHYSSGVFDFGVDALAEPPTVPDALPGGTRRDELKRLGRHLTFQANALDRALQEVRTGRLIRTVLHTEEGALFCDSVVPAEHVVGLVLDHAGTGPLFGHPAVDEADRAVAGLATVLRSELSLGSLNPGGWETFGEVVPLPGAGAREPFVTAGEGALAQCVEAARVDDLHVVAHVAGGDVLAMVDHLADPALGPYFKEVSVEARRRFYLGFLRELGEVATRLNRAVRPVVGGLLVRAVLDVEMGAVYYYRLGPGEYVAGVTIDQSRVAEADDRMSSLADRLTPSGP</sequence>
<keyword evidence="3" id="KW-1185">Reference proteome</keyword>
<dbReference type="Proteomes" id="UP000006281">
    <property type="component" value="Chromosome"/>
</dbReference>
<proteinExistence type="predicted"/>
<dbReference type="HOGENOM" id="CLU_830651_0_0_11"/>
<accession>K0KAL5</accession>
<dbReference type="EMBL" id="HE804045">
    <property type="protein sequence ID" value="CCH33643.1"/>
    <property type="molecule type" value="Genomic_DNA"/>
</dbReference>
<name>K0KAL5_SACES</name>
<evidence type="ECO:0000313" key="3">
    <source>
        <dbReference type="Proteomes" id="UP000006281"/>
    </source>
</evidence>
<organism evidence="2 3">
    <name type="scientific">Saccharothrix espanaensis (strain ATCC 51144 / DSM 44229 / JCM 9112 / NBRC 15066 / NRRL 15764)</name>
    <dbReference type="NCBI Taxonomy" id="1179773"/>
    <lineage>
        <taxon>Bacteria</taxon>
        <taxon>Bacillati</taxon>
        <taxon>Actinomycetota</taxon>
        <taxon>Actinomycetes</taxon>
        <taxon>Pseudonocardiales</taxon>
        <taxon>Pseudonocardiaceae</taxon>
        <taxon>Saccharothrix</taxon>
    </lineage>
</organism>